<organism evidence="3 4">
    <name type="scientific">Acidaminococcus fermentans</name>
    <dbReference type="NCBI Taxonomy" id="905"/>
    <lineage>
        <taxon>Bacteria</taxon>
        <taxon>Bacillati</taxon>
        <taxon>Bacillota</taxon>
        <taxon>Negativicutes</taxon>
        <taxon>Acidaminococcales</taxon>
        <taxon>Acidaminococcaceae</taxon>
        <taxon>Acidaminococcus</taxon>
    </lineage>
</organism>
<sequence length="370" mass="42014">MKVAYVITLPDLGGAQSHVYELMKNMRAMYQVIPVLVTGKQGWLTEQAQNLGIETHIIPDIVREISPTHDWKANKELQNLFCHIRPDLVHCHSSKAGILGRWAARQCGIPSVFTAHGWAFTDGVPETKRKIYRLIEKIAGKWCKKIICVSEYDKNLALREIPQLKDKLVTVHNCIPDTAFQKNWKEFDDEKEMALEIVTVARFSPQKKILETLNVVNNAVCQGIKLHLTFIGDGPLFAQAVSQTKKMGIENYVTFLGARTDVEKLLPNYDLFLLLSNWEGFPISIIEAMRAGLPVMASDVGGVREAVSDGRNGWLIPRDDHRVLNLLNQIAENPSYLKKMALNARKHYEQDFMIKNMTDQIFSVYQSIIK</sequence>
<dbReference type="Pfam" id="PF00534">
    <property type="entry name" value="Glycos_transf_1"/>
    <property type="match status" value="1"/>
</dbReference>
<dbReference type="RefSeq" id="WP_154488613.1">
    <property type="nucleotide sequence ID" value="NZ_VULN01000017.1"/>
</dbReference>
<protein>
    <submittedName>
        <fullName evidence="3">Glycosyltransferase family 4 protein</fullName>
    </submittedName>
</protein>
<gene>
    <name evidence="3" type="ORF">FX155_10195</name>
</gene>
<dbReference type="EMBL" id="VULN01000017">
    <property type="protein sequence ID" value="MSS82959.1"/>
    <property type="molecule type" value="Genomic_DNA"/>
</dbReference>
<feature type="domain" description="Glycosyltransferase subfamily 4-like N-terminal" evidence="2">
    <location>
        <begin position="13"/>
        <end position="176"/>
    </location>
</feature>
<dbReference type="Pfam" id="PF13439">
    <property type="entry name" value="Glyco_transf_4"/>
    <property type="match status" value="1"/>
</dbReference>
<name>A0A6N7VMN4_ACIFE</name>
<dbReference type="PANTHER" id="PTHR12526">
    <property type="entry name" value="GLYCOSYLTRANSFERASE"/>
    <property type="match status" value="1"/>
</dbReference>
<dbReference type="OrthoDB" id="9814612at2"/>
<dbReference type="Proteomes" id="UP000441455">
    <property type="component" value="Unassembled WGS sequence"/>
</dbReference>
<dbReference type="InterPro" id="IPR028098">
    <property type="entry name" value="Glyco_trans_4-like_N"/>
</dbReference>
<feature type="domain" description="Glycosyl transferase family 1" evidence="1">
    <location>
        <begin position="182"/>
        <end position="347"/>
    </location>
</feature>
<evidence type="ECO:0000259" key="1">
    <source>
        <dbReference type="Pfam" id="PF00534"/>
    </source>
</evidence>
<dbReference type="InterPro" id="IPR001296">
    <property type="entry name" value="Glyco_trans_1"/>
</dbReference>
<evidence type="ECO:0000259" key="2">
    <source>
        <dbReference type="Pfam" id="PF13439"/>
    </source>
</evidence>
<comment type="caution">
    <text evidence="3">The sequence shown here is derived from an EMBL/GenBank/DDBJ whole genome shotgun (WGS) entry which is preliminary data.</text>
</comment>
<dbReference type="SUPFAM" id="SSF53756">
    <property type="entry name" value="UDP-Glycosyltransferase/glycogen phosphorylase"/>
    <property type="match status" value="1"/>
</dbReference>
<accession>A0A6N7VMN4</accession>
<dbReference type="AlphaFoldDB" id="A0A6N7VMN4"/>
<keyword evidence="3" id="KW-0808">Transferase</keyword>
<dbReference type="PANTHER" id="PTHR12526:SF630">
    <property type="entry name" value="GLYCOSYLTRANSFERASE"/>
    <property type="match status" value="1"/>
</dbReference>
<dbReference type="Gene3D" id="3.40.50.2000">
    <property type="entry name" value="Glycogen Phosphorylase B"/>
    <property type="match status" value="2"/>
</dbReference>
<evidence type="ECO:0000313" key="4">
    <source>
        <dbReference type="Proteomes" id="UP000441455"/>
    </source>
</evidence>
<dbReference type="CDD" id="cd03808">
    <property type="entry name" value="GT4_CapM-like"/>
    <property type="match status" value="1"/>
</dbReference>
<evidence type="ECO:0000313" key="3">
    <source>
        <dbReference type="EMBL" id="MSS82959.1"/>
    </source>
</evidence>
<proteinExistence type="predicted"/>
<reference evidence="3 4" key="1">
    <citation type="submission" date="2019-08" db="EMBL/GenBank/DDBJ databases">
        <title>In-depth cultivation of the pig gut microbiome towards novel bacterial diversity and tailored functional studies.</title>
        <authorList>
            <person name="Wylensek D."/>
            <person name="Hitch T.C.A."/>
            <person name="Clavel T."/>
        </authorList>
    </citation>
    <scope>NUCLEOTIDE SEQUENCE [LARGE SCALE GENOMIC DNA]</scope>
    <source>
        <strain evidence="3 4">WCA-389-WT-5B</strain>
    </source>
</reference>
<dbReference type="GO" id="GO:0016757">
    <property type="term" value="F:glycosyltransferase activity"/>
    <property type="evidence" value="ECO:0007669"/>
    <property type="project" value="InterPro"/>
</dbReference>